<keyword evidence="1" id="KW-0418">Kinase</keyword>
<dbReference type="EC" id="2.7.4.21" evidence="1"/>
<organism evidence="1 2">
    <name type="scientific">Zalaria obscura</name>
    <dbReference type="NCBI Taxonomy" id="2024903"/>
    <lineage>
        <taxon>Eukaryota</taxon>
        <taxon>Fungi</taxon>
        <taxon>Dikarya</taxon>
        <taxon>Ascomycota</taxon>
        <taxon>Pezizomycotina</taxon>
        <taxon>Dothideomycetes</taxon>
        <taxon>Dothideomycetidae</taxon>
        <taxon>Dothideales</taxon>
        <taxon>Zalariaceae</taxon>
        <taxon>Zalaria</taxon>
    </lineage>
</organism>
<keyword evidence="2" id="KW-1185">Reference proteome</keyword>
<protein>
    <submittedName>
        <fullName evidence="1">Inositol polyphosphate kinase kcs1</fullName>
        <ecNumber evidence="1">2.7.4.21</ecNumber>
    </submittedName>
</protein>
<dbReference type="EMBL" id="JAMKPW020000019">
    <property type="protein sequence ID" value="KAK8208020.1"/>
    <property type="molecule type" value="Genomic_DNA"/>
</dbReference>
<evidence type="ECO:0000313" key="2">
    <source>
        <dbReference type="Proteomes" id="UP001320706"/>
    </source>
</evidence>
<proteinExistence type="predicted"/>
<comment type="caution">
    <text evidence="1">The sequence shown here is derived from an EMBL/GenBank/DDBJ whole genome shotgun (WGS) entry which is preliminary data.</text>
</comment>
<accession>A0ACC3SD83</accession>
<name>A0ACC3SD83_9PEZI</name>
<gene>
    <name evidence="1" type="primary">KCS1</name>
    <name evidence="1" type="ORF">M8818_004058</name>
</gene>
<reference evidence="1" key="1">
    <citation type="submission" date="2024-02" db="EMBL/GenBank/DDBJ databases">
        <title>Metagenome Assembled Genome of Zalaria obscura JY119.</title>
        <authorList>
            <person name="Vighnesh L."/>
            <person name="Jagadeeshwari U."/>
            <person name="Venkata Ramana C."/>
            <person name="Sasikala C."/>
        </authorList>
    </citation>
    <scope>NUCLEOTIDE SEQUENCE</scope>
    <source>
        <strain evidence="1">JY119</strain>
    </source>
</reference>
<dbReference type="Proteomes" id="UP001320706">
    <property type="component" value="Unassembled WGS sequence"/>
</dbReference>
<sequence>MQVSQNGAAGNASPGSLNDSGNGFKRTTSSPQDVTPRVSKVSKLARAKTSPIATVSIAQDDAEPQLSERDSIFATSYRPSDNTPVTSPSAAPSSSALEDLRRDEEEGMGNMQITPTRSLTDLSTLFQVEPPPTGLSFAHGKPFRKSPIRRKTSRSNIAQQYHAGPFSPRHQQQNIFRIGSLETGSYYAIDHPHLSHLRRSPATPTLDKSIPPELEHELRLSAERSKYRSWREGKGKISGMTISDSQQRKELGDMAEVDKRIDAKLPKVEQPGQNVRSRKTSHYLGLFKDNDAGQKRREDGALAQSSELVQIKEERADSVSDAQQEEHRGRDQYLVPSEDGGRKRDGTTAEVSRSSVSRPRSSVRQRDQRLEPGMHPMKSEDVVPTAQKFSQQIPPKLLEEIRNHHNLIPAPARGSALSKAFQDAATAQAEGDITTKTDAEATDATPEPGTVQGDVSHHDEDDYSDEEQISSALYFPHKGAAAREVVDDDGTLVEVAKDAARVQEDTLVATRIRSPEKKSEEAQEGVEIALLSEDESHVLHGELSRKVSGPLPDEFQERRASVASRASGYESDYSYRGYESEAMEDDETTPTATPTGRAPVHDHRHAGYPLASQDKEAPPVGAVELKPYSHQVGGHSTVYSFSRQAVCKQLNSRENEFYETVERHHPELLDFLPRYIGVLNVTYKKPPKKKKKVALEGEADAEQKDAQSAQESGETQSTHGGGKGTTSDSIKAEDKPRIVSHSQQITSVPEVSLSNNRHIIPEGLFKFPRRPYTASAASSGRSFSRGSIPESFRQQSGSPEEKTLRYKSEERPKIRHHQSWGATTVNLDLQKQVFRDVFNPPRIHRNDRRERHLHSRSVRKLPHVDMQPLSDSAPTGPRRSATDVPTTQKDVSSGDITRRLAIRNRTEREAPANSAPSRDDFMKARPDSAAGMSRSAETHEIENAVPSAPAKTPRRRHSGSGLRRKAQAIDAPQGDLEYYEEEGYKGEPDEEVFAMDDLEKAADDVQKATSELKDGMLSPPKLRVPSSTIKSPPEPSQYAPPSLGPPIDLGPAARSASSQSEPHNPDQSLEEDNGRIAHFILLEDLTAGMAHPCVLDLKMGTRQYGIEADEKKQKSQRRKCQTTTSRELGVRVCGMQVWNVRTRSNLFEDKYFGRDLKAGREFQDALTRFFFDGMGHSRALKHIPVILDKIAALERIIRNLPGYRFYASSLLMLYDRGEPDEEGKGDKSGEIKLKIVDFANCITAEDMPDLAEMRCPPKDPYGVDRGYLRGLRTLRMYFQRIWEGLSQEYVERGEGEGMALEERGVSVGKAAIGWSDQVLEDDPGEVSV</sequence>
<keyword evidence="1" id="KW-0808">Transferase</keyword>
<evidence type="ECO:0000313" key="1">
    <source>
        <dbReference type="EMBL" id="KAK8208020.1"/>
    </source>
</evidence>